<dbReference type="Pfam" id="PF12776">
    <property type="entry name" value="Myb_DNA-bind_3"/>
    <property type="match status" value="1"/>
</dbReference>
<evidence type="ECO:0000313" key="5">
    <source>
        <dbReference type="Proteomes" id="UP000008063"/>
    </source>
</evidence>
<evidence type="ECO:0000256" key="2">
    <source>
        <dbReference type="SAM" id="Phobius"/>
    </source>
</evidence>
<dbReference type="OrthoDB" id="2689355at2759"/>
<dbReference type="InParanoid" id="F8Q402"/>
<keyword evidence="2" id="KW-0812">Transmembrane</keyword>
<protein>
    <recommendedName>
        <fullName evidence="3">Myb/SANT-like domain-containing protein</fullName>
    </recommendedName>
</protein>
<dbReference type="STRING" id="936435.F8Q402"/>
<evidence type="ECO:0000313" key="4">
    <source>
        <dbReference type="EMBL" id="EGN96858.1"/>
    </source>
</evidence>
<keyword evidence="2" id="KW-0472">Membrane</keyword>
<dbReference type="Proteomes" id="UP000008063">
    <property type="component" value="Unassembled WGS sequence"/>
</dbReference>
<name>F8Q402_SERL3</name>
<keyword evidence="5" id="KW-1185">Reference proteome</keyword>
<gene>
    <name evidence="4" type="ORF">SERLA73DRAFT_185064</name>
</gene>
<dbReference type="InterPro" id="IPR024752">
    <property type="entry name" value="Myb/SANT-like_dom"/>
</dbReference>
<feature type="domain" description="Myb/SANT-like" evidence="3">
    <location>
        <begin position="70"/>
        <end position="170"/>
    </location>
</feature>
<feature type="region of interest" description="Disordered" evidence="1">
    <location>
        <begin position="35"/>
        <end position="61"/>
    </location>
</feature>
<evidence type="ECO:0000259" key="3">
    <source>
        <dbReference type="Pfam" id="PF12776"/>
    </source>
</evidence>
<dbReference type="AlphaFoldDB" id="F8Q402"/>
<dbReference type="HOGENOM" id="CLU_106998_0_0_1"/>
<organism evidence="5">
    <name type="scientific">Serpula lacrymans var. lacrymans (strain S7.3)</name>
    <name type="common">Dry rot fungus</name>
    <dbReference type="NCBI Taxonomy" id="936435"/>
    <lineage>
        <taxon>Eukaryota</taxon>
        <taxon>Fungi</taxon>
        <taxon>Dikarya</taxon>
        <taxon>Basidiomycota</taxon>
        <taxon>Agaricomycotina</taxon>
        <taxon>Agaricomycetes</taxon>
        <taxon>Agaricomycetidae</taxon>
        <taxon>Boletales</taxon>
        <taxon>Coniophorineae</taxon>
        <taxon>Serpulaceae</taxon>
        <taxon>Serpula</taxon>
    </lineage>
</organism>
<proteinExistence type="predicted"/>
<feature type="non-terminal residue" evidence="4">
    <location>
        <position position="226"/>
    </location>
</feature>
<accession>F8Q402</accession>
<sequence length="226" mass="25915">MYKRKASASGIETSTCDSKRPRYWLRMNRDTNLATESTSSHNYHGVNATPIPPDIDDGQVSTSTKDRQIWLEAEEVALIAYITSKRSEGGDGMNFPKKFWPKAAVEFNQNIQKDHVVGPAKEGKHCSSKWGRLRSTYKVVTALSEQSGFHWDDTNGADITIESNTVWEEYLKRVFATRVGSMSKQWTISYLSVMPRERMHFALLSFLPLYLVFLYLPMPQILRHPY</sequence>
<reference evidence="5" key="1">
    <citation type="journal article" date="2011" name="Science">
        <title>The plant cell wall-decomposing machinery underlies the functional diversity of forest fungi.</title>
        <authorList>
            <person name="Eastwood D.C."/>
            <person name="Floudas D."/>
            <person name="Binder M."/>
            <person name="Majcherczyk A."/>
            <person name="Schneider P."/>
            <person name="Aerts A."/>
            <person name="Asiegbu F.O."/>
            <person name="Baker S.E."/>
            <person name="Barry K."/>
            <person name="Bendiksby M."/>
            <person name="Blumentritt M."/>
            <person name="Coutinho P.M."/>
            <person name="Cullen D."/>
            <person name="de Vries R.P."/>
            <person name="Gathman A."/>
            <person name="Goodell B."/>
            <person name="Henrissat B."/>
            <person name="Ihrmark K."/>
            <person name="Kauserud H."/>
            <person name="Kohler A."/>
            <person name="LaButti K."/>
            <person name="Lapidus A."/>
            <person name="Lavin J.L."/>
            <person name="Lee Y.-H."/>
            <person name="Lindquist E."/>
            <person name="Lilly W."/>
            <person name="Lucas S."/>
            <person name="Morin E."/>
            <person name="Murat C."/>
            <person name="Oguiza J.A."/>
            <person name="Park J."/>
            <person name="Pisabarro A.G."/>
            <person name="Riley R."/>
            <person name="Rosling A."/>
            <person name="Salamov A."/>
            <person name="Schmidt O."/>
            <person name="Schmutz J."/>
            <person name="Skrede I."/>
            <person name="Stenlid J."/>
            <person name="Wiebenga A."/>
            <person name="Xie X."/>
            <person name="Kuees U."/>
            <person name="Hibbett D.S."/>
            <person name="Hoffmeister D."/>
            <person name="Hoegberg N."/>
            <person name="Martin F."/>
            <person name="Grigoriev I.V."/>
            <person name="Watkinson S.C."/>
        </authorList>
    </citation>
    <scope>NUCLEOTIDE SEQUENCE [LARGE SCALE GENOMIC DNA]</scope>
    <source>
        <strain evidence="5">strain S7.3</strain>
    </source>
</reference>
<dbReference type="EMBL" id="GL945483">
    <property type="protein sequence ID" value="EGN96858.1"/>
    <property type="molecule type" value="Genomic_DNA"/>
</dbReference>
<evidence type="ECO:0000256" key="1">
    <source>
        <dbReference type="SAM" id="MobiDB-lite"/>
    </source>
</evidence>
<feature type="transmembrane region" description="Helical" evidence="2">
    <location>
        <begin position="201"/>
        <end position="218"/>
    </location>
</feature>
<keyword evidence="2" id="KW-1133">Transmembrane helix</keyword>